<evidence type="ECO:0000259" key="6">
    <source>
        <dbReference type="SMART" id="SM00226"/>
    </source>
</evidence>
<dbReference type="RefSeq" id="WP_310769763.1">
    <property type="nucleotide sequence ID" value="NZ_CP134050.1"/>
</dbReference>
<protein>
    <recommendedName>
        <fullName evidence="2">protein-tyrosine-phosphatase</fullName>
        <ecNumber evidence="2">3.1.3.48</ecNumber>
    </recommendedName>
</protein>
<dbReference type="EMBL" id="CP134050">
    <property type="protein sequence ID" value="WNC15728.1"/>
    <property type="molecule type" value="Genomic_DNA"/>
</dbReference>
<dbReference type="Gene3D" id="3.40.50.2300">
    <property type="match status" value="1"/>
</dbReference>
<dbReference type="PANTHER" id="PTHR11717:SF7">
    <property type="entry name" value="LOW MOLECULAR WEIGHT PHOSPHOTYROSINE PROTEIN PHOSPHATASE"/>
    <property type="match status" value="1"/>
</dbReference>
<feature type="domain" description="Phosphotyrosine protein phosphatase I" evidence="6">
    <location>
        <begin position="2"/>
        <end position="147"/>
    </location>
</feature>
<dbReference type="InterPro" id="IPR023485">
    <property type="entry name" value="Ptyr_pPase"/>
</dbReference>
<comment type="catalytic activity">
    <reaction evidence="5">
        <text>O-phospho-L-tyrosyl-[protein] + H2O = L-tyrosyl-[protein] + phosphate</text>
        <dbReference type="Rhea" id="RHEA:10684"/>
        <dbReference type="Rhea" id="RHEA-COMP:10136"/>
        <dbReference type="Rhea" id="RHEA-COMP:20101"/>
        <dbReference type="ChEBI" id="CHEBI:15377"/>
        <dbReference type="ChEBI" id="CHEBI:43474"/>
        <dbReference type="ChEBI" id="CHEBI:46858"/>
        <dbReference type="ChEBI" id="CHEBI:61978"/>
        <dbReference type="EC" id="3.1.3.48"/>
    </reaction>
</comment>
<dbReference type="PRINTS" id="PR00719">
    <property type="entry name" value="LMWPTPASE"/>
</dbReference>
<accession>A0ABY9T6K4</accession>
<dbReference type="Proteomes" id="UP001256827">
    <property type="component" value="Chromosome"/>
</dbReference>
<evidence type="ECO:0000256" key="4">
    <source>
        <dbReference type="ARBA" id="ARBA00022912"/>
    </source>
</evidence>
<proteinExistence type="inferred from homology"/>
<dbReference type="CDD" id="cd16343">
    <property type="entry name" value="LMWPTP"/>
    <property type="match status" value="1"/>
</dbReference>
<evidence type="ECO:0000256" key="5">
    <source>
        <dbReference type="ARBA" id="ARBA00051722"/>
    </source>
</evidence>
<organism evidence="7 8">
    <name type="scientific">Brevibacillus brevis</name>
    <name type="common">Bacillus brevis</name>
    <dbReference type="NCBI Taxonomy" id="1393"/>
    <lineage>
        <taxon>Bacteria</taxon>
        <taxon>Bacillati</taxon>
        <taxon>Bacillota</taxon>
        <taxon>Bacilli</taxon>
        <taxon>Bacillales</taxon>
        <taxon>Paenibacillaceae</taxon>
        <taxon>Brevibacillus</taxon>
    </lineage>
</organism>
<dbReference type="GO" id="GO:0004725">
    <property type="term" value="F:protein tyrosine phosphatase activity"/>
    <property type="evidence" value="ECO:0007669"/>
    <property type="project" value="UniProtKB-EC"/>
</dbReference>
<comment type="similarity">
    <text evidence="1">Belongs to the low molecular weight phosphotyrosine protein phosphatase family.</text>
</comment>
<gene>
    <name evidence="7" type="ORF">RGB73_05175</name>
</gene>
<evidence type="ECO:0000313" key="7">
    <source>
        <dbReference type="EMBL" id="WNC15728.1"/>
    </source>
</evidence>
<dbReference type="InterPro" id="IPR036196">
    <property type="entry name" value="Ptyr_pPase_sf"/>
</dbReference>
<dbReference type="SUPFAM" id="SSF52788">
    <property type="entry name" value="Phosphotyrosine protein phosphatases I"/>
    <property type="match status" value="1"/>
</dbReference>
<sequence length="153" mass="17035">MTHVLFVCLGNICRSPMAEAVFRHLVAEEGLSGEIAIDSAGIGGWHAGERPHAGTQKVLNEKGIAHDTLRARQITPDDFADYDYIVCMDEENLSALERMAPPGKKVHRLLDFASLTSEQNVEDPYYTGRFSYVYDLVEDGCRGLLRHIQTKKG</sequence>
<dbReference type="PANTHER" id="PTHR11717">
    <property type="entry name" value="LOW MOLECULAR WEIGHT PROTEIN TYROSINE PHOSPHATASE"/>
    <property type="match status" value="1"/>
</dbReference>
<name>A0ABY9T6K4_BREBE</name>
<keyword evidence="3 7" id="KW-0378">Hydrolase</keyword>
<evidence type="ECO:0000256" key="2">
    <source>
        <dbReference type="ARBA" id="ARBA00013064"/>
    </source>
</evidence>
<evidence type="ECO:0000256" key="3">
    <source>
        <dbReference type="ARBA" id="ARBA00022801"/>
    </source>
</evidence>
<dbReference type="EC" id="3.1.3.48" evidence="2"/>
<dbReference type="InterPro" id="IPR050438">
    <property type="entry name" value="LMW_PTPase"/>
</dbReference>
<keyword evidence="4" id="KW-0904">Protein phosphatase</keyword>
<dbReference type="InterPro" id="IPR017867">
    <property type="entry name" value="Tyr_phospatase_low_mol_wt"/>
</dbReference>
<dbReference type="Pfam" id="PF01451">
    <property type="entry name" value="LMWPc"/>
    <property type="match status" value="1"/>
</dbReference>
<evidence type="ECO:0000313" key="8">
    <source>
        <dbReference type="Proteomes" id="UP001256827"/>
    </source>
</evidence>
<evidence type="ECO:0000256" key="1">
    <source>
        <dbReference type="ARBA" id="ARBA00011063"/>
    </source>
</evidence>
<keyword evidence="8" id="KW-1185">Reference proteome</keyword>
<reference evidence="7 8" key="1">
    <citation type="submission" date="2023-09" db="EMBL/GenBank/DDBJ databases">
        <title>Complete Genome and Methylome dissection of Bacillus brevis NEB573 original source of BbsI restriction endonuclease.</title>
        <authorList>
            <person name="Fomenkov A."/>
            <person name="Roberts R.D."/>
        </authorList>
    </citation>
    <scope>NUCLEOTIDE SEQUENCE [LARGE SCALE GENOMIC DNA]</scope>
    <source>
        <strain evidence="7 8">NEB573</strain>
    </source>
</reference>
<dbReference type="SMART" id="SM00226">
    <property type="entry name" value="LMWPc"/>
    <property type="match status" value="1"/>
</dbReference>